<keyword evidence="4" id="KW-1185">Reference proteome</keyword>
<feature type="region of interest" description="Disordered" evidence="1">
    <location>
        <begin position="246"/>
        <end position="279"/>
    </location>
</feature>
<proteinExistence type="predicted"/>
<evidence type="ECO:0000256" key="2">
    <source>
        <dbReference type="SAM" id="SignalP"/>
    </source>
</evidence>
<feature type="compositionally biased region" description="Low complexity" evidence="1">
    <location>
        <begin position="262"/>
        <end position="276"/>
    </location>
</feature>
<name>A0AAN8E9M4_9EURO</name>
<feature type="compositionally biased region" description="Polar residues" evidence="1">
    <location>
        <begin position="185"/>
        <end position="197"/>
    </location>
</feature>
<evidence type="ECO:0000313" key="4">
    <source>
        <dbReference type="Proteomes" id="UP001316803"/>
    </source>
</evidence>
<dbReference type="Proteomes" id="UP001316803">
    <property type="component" value="Unassembled WGS sequence"/>
</dbReference>
<feature type="compositionally biased region" description="Low complexity" evidence="1">
    <location>
        <begin position="93"/>
        <end position="103"/>
    </location>
</feature>
<comment type="caution">
    <text evidence="3">The sequence shown here is derived from an EMBL/GenBank/DDBJ whole genome shotgun (WGS) entry which is preliminary data.</text>
</comment>
<feature type="chain" id="PRO_5042959171" evidence="2">
    <location>
        <begin position="17"/>
        <end position="359"/>
    </location>
</feature>
<gene>
    <name evidence="3" type="ORF">OHC33_009759</name>
</gene>
<protein>
    <submittedName>
        <fullName evidence="3">Uncharacterized protein</fullName>
    </submittedName>
</protein>
<feature type="compositionally biased region" description="Low complexity" evidence="1">
    <location>
        <begin position="65"/>
        <end position="78"/>
    </location>
</feature>
<evidence type="ECO:0000256" key="1">
    <source>
        <dbReference type="SAM" id="MobiDB-lite"/>
    </source>
</evidence>
<sequence>MKSLLLLLSCWLSCHAAAINPFRYARDVTIGPPMQASITLSKSTPGDTSANATYSEPVSTRTLIPPTTRPFTTDIFTTPPVPPTSTDASEPQSTRTIITSTTRPFPPVSPASEPTTISLSPPTTTVTSTDETSSDTSAAQTSIDSGLTPIIVPPPITTTTETPALKALGTSPPSPSPANPDTPTQDPTTICKNISSNPDTANYTQPYSCTLKPGTDFAILGMYYDTCSPINTFIFKNQTVSAALPQSTSTSAPPLLYPPPSNTSTSTSTPTSTPSPEMQIDTTLCCDPTYSTPTTFDTLCIWGNGTSINLGDLPPDFDPASIRRPKGEKGRGRCMVSPVIRPRARCVQVGYEGEGTGGT</sequence>
<feature type="compositionally biased region" description="Low complexity" evidence="1">
    <location>
        <begin position="112"/>
        <end position="150"/>
    </location>
</feature>
<dbReference type="EMBL" id="JAKLMC020000038">
    <property type="protein sequence ID" value="KAK5949218.1"/>
    <property type="molecule type" value="Genomic_DNA"/>
</dbReference>
<evidence type="ECO:0000313" key="3">
    <source>
        <dbReference type="EMBL" id="KAK5949218.1"/>
    </source>
</evidence>
<keyword evidence="2" id="KW-0732">Signal</keyword>
<organism evidence="3 4">
    <name type="scientific">Knufia fluminis</name>
    <dbReference type="NCBI Taxonomy" id="191047"/>
    <lineage>
        <taxon>Eukaryota</taxon>
        <taxon>Fungi</taxon>
        <taxon>Dikarya</taxon>
        <taxon>Ascomycota</taxon>
        <taxon>Pezizomycotina</taxon>
        <taxon>Eurotiomycetes</taxon>
        <taxon>Chaetothyriomycetidae</taxon>
        <taxon>Chaetothyriales</taxon>
        <taxon>Trichomeriaceae</taxon>
        <taxon>Knufia</taxon>
    </lineage>
</organism>
<dbReference type="AlphaFoldDB" id="A0AAN8E9M4"/>
<feature type="region of interest" description="Disordered" evidence="1">
    <location>
        <begin position="40"/>
        <end position="197"/>
    </location>
</feature>
<feature type="signal peptide" evidence="2">
    <location>
        <begin position="1"/>
        <end position="16"/>
    </location>
</feature>
<reference evidence="3 4" key="1">
    <citation type="submission" date="2022-12" db="EMBL/GenBank/DDBJ databases">
        <title>Genomic features and morphological characterization of a novel Knufia sp. strain isolated from spacecraft assembly facility.</title>
        <authorList>
            <person name="Teixeira M."/>
            <person name="Chander A.M."/>
            <person name="Stajich J.E."/>
            <person name="Venkateswaran K."/>
        </authorList>
    </citation>
    <scope>NUCLEOTIDE SEQUENCE [LARGE SCALE GENOMIC DNA]</scope>
    <source>
        <strain evidence="3 4">FJI-L2-BK-P2</strain>
    </source>
</reference>
<accession>A0AAN8E9M4</accession>
<feature type="compositionally biased region" description="Polar residues" evidence="1">
    <location>
        <begin position="40"/>
        <end position="62"/>
    </location>
</feature>